<feature type="chain" id="PRO_5042133865" evidence="5">
    <location>
        <begin position="19"/>
        <end position="662"/>
    </location>
</feature>
<dbReference type="RefSeq" id="XP_062663203.1">
    <property type="nucleotide sequence ID" value="XM_062805126.1"/>
</dbReference>
<dbReference type="PRINTS" id="PR00792">
    <property type="entry name" value="PEPSIN"/>
</dbReference>
<evidence type="ECO:0000256" key="4">
    <source>
        <dbReference type="SAM" id="MobiDB-lite"/>
    </source>
</evidence>
<reference evidence="7" key="1">
    <citation type="journal article" date="2023" name="Mol. Phylogenet. Evol.">
        <title>Genome-scale phylogeny and comparative genomics of the fungal order Sordariales.</title>
        <authorList>
            <person name="Hensen N."/>
            <person name="Bonometti L."/>
            <person name="Westerberg I."/>
            <person name="Brannstrom I.O."/>
            <person name="Guillou S."/>
            <person name="Cros-Aarteil S."/>
            <person name="Calhoun S."/>
            <person name="Haridas S."/>
            <person name="Kuo A."/>
            <person name="Mondo S."/>
            <person name="Pangilinan J."/>
            <person name="Riley R."/>
            <person name="LaButti K."/>
            <person name="Andreopoulos B."/>
            <person name="Lipzen A."/>
            <person name="Chen C."/>
            <person name="Yan M."/>
            <person name="Daum C."/>
            <person name="Ng V."/>
            <person name="Clum A."/>
            <person name="Steindorff A."/>
            <person name="Ohm R.A."/>
            <person name="Martin F."/>
            <person name="Silar P."/>
            <person name="Natvig D.O."/>
            <person name="Lalanne C."/>
            <person name="Gautier V."/>
            <person name="Ament-Velasquez S.L."/>
            <person name="Kruys A."/>
            <person name="Hutchinson M.I."/>
            <person name="Powell A.J."/>
            <person name="Barry K."/>
            <person name="Miller A.N."/>
            <person name="Grigoriev I.V."/>
            <person name="Debuchy R."/>
            <person name="Gladieux P."/>
            <person name="Hiltunen Thoren M."/>
            <person name="Johannesson H."/>
        </authorList>
    </citation>
    <scope>NUCLEOTIDE SEQUENCE</scope>
    <source>
        <strain evidence="7">CBS 168.71</strain>
    </source>
</reference>
<dbReference type="Proteomes" id="UP001278766">
    <property type="component" value="Unassembled WGS sequence"/>
</dbReference>
<dbReference type="PANTHER" id="PTHR47966:SF65">
    <property type="entry name" value="ASPARTIC-TYPE ENDOPEPTIDASE"/>
    <property type="match status" value="1"/>
</dbReference>
<dbReference type="InterPro" id="IPR021109">
    <property type="entry name" value="Peptidase_aspartic_dom_sf"/>
</dbReference>
<feature type="compositionally biased region" description="Pro residues" evidence="4">
    <location>
        <begin position="70"/>
        <end position="83"/>
    </location>
</feature>
<dbReference type="GeneID" id="87842074"/>
<dbReference type="PANTHER" id="PTHR47966">
    <property type="entry name" value="BETA-SITE APP-CLEAVING ENZYME, ISOFORM A-RELATED"/>
    <property type="match status" value="1"/>
</dbReference>
<comment type="similarity">
    <text evidence="1">Belongs to the peptidase A1 family.</text>
</comment>
<dbReference type="Pfam" id="PF00026">
    <property type="entry name" value="Asp"/>
    <property type="match status" value="2"/>
</dbReference>
<evidence type="ECO:0000256" key="3">
    <source>
        <dbReference type="PIRSR" id="PIRSR601461-2"/>
    </source>
</evidence>
<evidence type="ECO:0000256" key="1">
    <source>
        <dbReference type="ARBA" id="ARBA00007447"/>
    </source>
</evidence>
<evidence type="ECO:0000313" key="7">
    <source>
        <dbReference type="EMBL" id="KAK3299689.1"/>
    </source>
</evidence>
<feature type="signal peptide" evidence="5">
    <location>
        <begin position="1"/>
        <end position="18"/>
    </location>
</feature>
<dbReference type="SUPFAM" id="SSF50630">
    <property type="entry name" value="Acid proteases"/>
    <property type="match status" value="1"/>
</dbReference>
<sequence length="662" mass="71768">MVGNAVLWFLVLVAACHGSILPRLPPVSDEHKGHPENGPGGGAGPPRKPGYVRMPVSRHKFNGTGIGPGGKPPPPPPPPPPRASGPAGHGSPHGQTGSADQQRDSSRPRTTTKLPPMQRDPSSSESQPLAPRQTTNSRRWGWSSLEELGGIAYIIQLEIGTPPQKIKVFIDTGSYELWVNPRCETSASESICQSHGNYYPDESSSSMYVGGNFAVTYGTGAVRGSYWSDRMTVARILGLGYAYPYSINYPSVLSLMVSQDMISAPIFGLGLGGDQDNFSEIIFGGVNRWKFAGPLEPVYIWPPISQQDPRWIQYWVNVTSVGMTKPREQAVIYTHRDTFTMPTLLDTGSTLSYIREDLVAQIGQQFDATIDSGGNYIVDCAWRDEPGTVDFGFNRGRMVINVRYKDFIYQQYPGHCMLGVQPADAGSTHYVLGDTFIRGAYLVFDQQSDIVWMNQYYNCGDGVVTVGEVKGDTGSIVGAFTTGNPACSVLSSPRPFSSRFTQNTAFPSTGRNVSPLSHGSSQSTIPPAHHFSSAGASKRGKFVPPPVVPGSTRTYAKMELARFPPTAAEACAAEGNQSVWKWYGSRCARGTSWPWKASARDSMQATTASVGGKVVDWEVRRAALPSELDVMPLRVNVVLLKGLLKPERAPSAVNSDRIEGIV</sequence>
<proteinExistence type="inferred from homology"/>
<keyword evidence="3" id="KW-1015">Disulfide bond</keyword>
<feature type="active site" evidence="2">
    <location>
        <position position="171"/>
    </location>
</feature>
<feature type="active site" evidence="2">
    <location>
        <position position="346"/>
    </location>
</feature>
<dbReference type="InterPro" id="IPR033121">
    <property type="entry name" value="PEPTIDASE_A1"/>
</dbReference>
<keyword evidence="8" id="KW-1185">Reference proteome</keyword>
<dbReference type="PROSITE" id="PS51767">
    <property type="entry name" value="PEPTIDASE_A1"/>
    <property type="match status" value="1"/>
</dbReference>
<dbReference type="EMBL" id="JAUEPN010000002">
    <property type="protein sequence ID" value="KAK3299689.1"/>
    <property type="molecule type" value="Genomic_DNA"/>
</dbReference>
<dbReference type="Gene3D" id="2.40.70.10">
    <property type="entry name" value="Acid Proteases"/>
    <property type="match status" value="3"/>
</dbReference>
<keyword evidence="5" id="KW-0732">Signal</keyword>
<accession>A0AAE0LWX2</accession>
<evidence type="ECO:0000256" key="2">
    <source>
        <dbReference type="PIRSR" id="PIRSR601461-1"/>
    </source>
</evidence>
<feature type="region of interest" description="Disordered" evidence="4">
    <location>
        <begin position="27"/>
        <end position="138"/>
    </location>
</feature>
<dbReference type="GO" id="GO:0006508">
    <property type="term" value="P:proteolysis"/>
    <property type="evidence" value="ECO:0007669"/>
    <property type="project" value="InterPro"/>
</dbReference>
<dbReference type="InterPro" id="IPR001461">
    <property type="entry name" value="Aspartic_peptidase_A1"/>
</dbReference>
<evidence type="ECO:0000259" key="6">
    <source>
        <dbReference type="PROSITE" id="PS51767"/>
    </source>
</evidence>
<feature type="disulfide bond" evidence="3">
    <location>
        <begin position="380"/>
        <end position="416"/>
    </location>
</feature>
<dbReference type="GO" id="GO:0004190">
    <property type="term" value="F:aspartic-type endopeptidase activity"/>
    <property type="evidence" value="ECO:0007669"/>
    <property type="project" value="InterPro"/>
</dbReference>
<name>A0AAE0LWX2_9PEZI</name>
<reference evidence="7" key="2">
    <citation type="submission" date="2023-06" db="EMBL/GenBank/DDBJ databases">
        <authorList>
            <consortium name="Lawrence Berkeley National Laboratory"/>
            <person name="Haridas S."/>
            <person name="Hensen N."/>
            <person name="Bonometti L."/>
            <person name="Westerberg I."/>
            <person name="Brannstrom I.O."/>
            <person name="Guillou S."/>
            <person name="Cros-Aarteil S."/>
            <person name="Calhoun S."/>
            <person name="Kuo A."/>
            <person name="Mondo S."/>
            <person name="Pangilinan J."/>
            <person name="Riley R."/>
            <person name="Labutti K."/>
            <person name="Andreopoulos B."/>
            <person name="Lipzen A."/>
            <person name="Chen C."/>
            <person name="Yanf M."/>
            <person name="Daum C."/>
            <person name="Ng V."/>
            <person name="Clum A."/>
            <person name="Steindorff A."/>
            <person name="Ohm R."/>
            <person name="Martin F."/>
            <person name="Silar P."/>
            <person name="Natvig D."/>
            <person name="Lalanne C."/>
            <person name="Gautier V."/>
            <person name="Ament-Velasquez S.L."/>
            <person name="Kruys A."/>
            <person name="Hutchinson M.I."/>
            <person name="Powell A.J."/>
            <person name="Barry K."/>
            <person name="Miller A.N."/>
            <person name="Grigoriev I.V."/>
            <person name="Debuchy R."/>
            <person name="Gladieux P."/>
            <person name="Thoren M.H."/>
            <person name="Johannesson H."/>
        </authorList>
    </citation>
    <scope>NUCLEOTIDE SEQUENCE</scope>
    <source>
        <strain evidence="7">CBS 168.71</strain>
    </source>
</reference>
<organism evidence="7 8">
    <name type="scientific">Chaetomium fimeti</name>
    <dbReference type="NCBI Taxonomy" id="1854472"/>
    <lineage>
        <taxon>Eukaryota</taxon>
        <taxon>Fungi</taxon>
        <taxon>Dikarya</taxon>
        <taxon>Ascomycota</taxon>
        <taxon>Pezizomycotina</taxon>
        <taxon>Sordariomycetes</taxon>
        <taxon>Sordariomycetidae</taxon>
        <taxon>Sordariales</taxon>
        <taxon>Chaetomiaceae</taxon>
        <taxon>Chaetomium</taxon>
    </lineage>
</organism>
<evidence type="ECO:0000256" key="5">
    <source>
        <dbReference type="SAM" id="SignalP"/>
    </source>
</evidence>
<feature type="domain" description="Peptidase A1" evidence="6">
    <location>
        <begin position="153"/>
        <end position="454"/>
    </location>
</feature>
<comment type="caution">
    <text evidence="7">The sequence shown here is derived from an EMBL/GenBank/DDBJ whole genome shotgun (WGS) entry which is preliminary data.</text>
</comment>
<feature type="compositionally biased region" description="Polar residues" evidence="4">
    <location>
        <begin position="510"/>
        <end position="525"/>
    </location>
</feature>
<gene>
    <name evidence="7" type="ORF">B0H64DRAFT_415909</name>
</gene>
<evidence type="ECO:0000313" key="8">
    <source>
        <dbReference type="Proteomes" id="UP001278766"/>
    </source>
</evidence>
<feature type="region of interest" description="Disordered" evidence="4">
    <location>
        <begin position="510"/>
        <end position="536"/>
    </location>
</feature>
<feature type="compositionally biased region" description="Polar residues" evidence="4">
    <location>
        <begin position="120"/>
        <end position="138"/>
    </location>
</feature>
<dbReference type="AlphaFoldDB" id="A0AAE0LWX2"/>
<protein>
    <submittedName>
        <fullName evidence="7">Aspartic peptidase domain-containing protein</fullName>
    </submittedName>
</protein>